<gene>
    <name evidence="1" type="ORF">IscW_ISCW003747</name>
</gene>
<feature type="non-terminal residue" evidence="1">
    <location>
        <position position="1"/>
    </location>
</feature>
<feature type="non-terminal residue" evidence="1">
    <location>
        <position position="33"/>
    </location>
</feature>
<dbReference type="AlphaFoldDB" id="B7PK14"/>
<protein>
    <submittedName>
        <fullName evidence="1 2">Phenylalanyl-tRNA synthetase alpha chain, putative</fullName>
    </submittedName>
</protein>
<organism>
    <name type="scientific">Ixodes scapularis</name>
    <name type="common">Black-legged tick</name>
    <name type="synonym">Deer tick</name>
    <dbReference type="NCBI Taxonomy" id="6945"/>
    <lineage>
        <taxon>Eukaryota</taxon>
        <taxon>Metazoa</taxon>
        <taxon>Ecdysozoa</taxon>
        <taxon>Arthropoda</taxon>
        <taxon>Chelicerata</taxon>
        <taxon>Arachnida</taxon>
        <taxon>Acari</taxon>
        <taxon>Parasitiformes</taxon>
        <taxon>Ixodida</taxon>
        <taxon>Ixodoidea</taxon>
        <taxon>Ixodidae</taxon>
        <taxon>Ixodinae</taxon>
        <taxon>Ixodes</taxon>
    </lineage>
</organism>
<dbReference type="InterPro" id="IPR045864">
    <property type="entry name" value="aa-tRNA-synth_II/BPL/LPL"/>
</dbReference>
<dbReference type="InParanoid" id="B7PK14"/>
<evidence type="ECO:0000313" key="2">
    <source>
        <dbReference type="EnsemblMetazoa" id="ISCW003747-PA"/>
    </source>
</evidence>
<dbReference type="Proteomes" id="UP000001555">
    <property type="component" value="Unassembled WGS sequence"/>
</dbReference>
<dbReference type="STRING" id="6945.B7PK14"/>
<dbReference type="Gene3D" id="3.30.930.10">
    <property type="entry name" value="Bira Bifunctional Protein, Domain 2"/>
    <property type="match status" value="1"/>
</dbReference>
<reference evidence="2" key="2">
    <citation type="submission" date="2020-05" db="UniProtKB">
        <authorList>
            <consortium name="EnsemblMetazoa"/>
        </authorList>
    </citation>
    <scope>IDENTIFICATION</scope>
    <source>
        <strain evidence="2">wikel</strain>
    </source>
</reference>
<evidence type="ECO:0000313" key="1">
    <source>
        <dbReference type="EMBL" id="EEC06936.1"/>
    </source>
</evidence>
<proteinExistence type="predicted"/>
<dbReference type="EMBL" id="DS729914">
    <property type="protein sequence ID" value="EEC06936.1"/>
    <property type="molecule type" value="Genomic_DNA"/>
</dbReference>
<name>B7PK14_IXOSC</name>
<keyword evidence="3" id="KW-1185">Reference proteome</keyword>
<dbReference type="GO" id="GO:0004812">
    <property type="term" value="F:aminoacyl-tRNA ligase activity"/>
    <property type="evidence" value="ECO:0007669"/>
    <property type="project" value="UniProtKB-KW"/>
</dbReference>
<keyword evidence="1" id="KW-0030">Aminoacyl-tRNA synthetase</keyword>
<reference evidence="1 3" key="1">
    <citation type="submission" date="2008-03" db="EMBL/GenBank/DDBJ databases">
        <title>Annotation of Ixodes scapularis.</title>
        <authorList>
            <consortium name="Ixodes scapularis Genome Project Consortium"/>
            <person name="Caler E."/>
            <person name="Hannick L.I."/>
            <person name="Bidwell S."/>
            <person name="Joardar V."/>
            <person name="Thiagarajan M."/>
            <person name="Amedeo P."/>
            <person name="Galinsky K.J."/>
            <person name="Schobel S."/>
            <person name="Inman J."/>
            <person name="Hostetler J."/>
            <person name="Miller J."/>
            <person name="Hammond M."/>
            <person name="Megy K."/>
            <person name="Lawson D."/>
            <person name="Kodira C."/>
            <person name="Sutton G."/>
            <person name="Meyer J."/>
            <person name="Hill C.A."/>
            <person name="Birren B."/>
            <person name="Nene V."/>
            <person name="Collins F."/>
            <person name="Alarcon-Chaidez F."/>
            <person name="Wikel S."/>
            <person name="Strausberg R."/>
        </authorList>
    </citation>
    <scope>NUCLEOTIDE SEQUENCE [LARGE SCALE GENOMIC DNA]</scope>
    <source>
        <strain evidence="3">Wikel</strain>
        <strain evidence="1">Wikel colony</strain>
    </source>
</reference>
<dbReference type="HOGENOM" id="CLU_3387260_0_0_1"/>
<accession>B7PK14</accession>
<dbReference type="PaxDb" id="6945-B7PK14"/>
<dbReference type="VEuPathDB" id="VectorBase:ISCW003747"/>
<dbReference type="VEuPathDB" id="VectorBase:ISCI003747"/>
<dbReference type="EnsemblMetazoa" id="ISCW003747-RA">
    <property type="protein sequence ID" value="ISCW003747-PA"/>
    <property type="gene ID" value="ISCW003747"/>
</dbReference>
<dbReference type="EMBL" id="ABJB010765080">
    <property type="status" value="NOT_ANNOTATED_CDS"/>
    <property type="molecule type" value="Genomic_DNA"/>
</dbReference>
<evidence type="ECO:0000313" key="3">
    <source>
        <dbReference type="Proteomes" id="UP000001555"/>
    </source>
</evidence>
<sequence length="33" mass="3989">YQYDWKESEARKNLLRTHTTANSARMLHQLAQK</sequence>
<keyword evidence="1" id="KW-0436">Ligase</keyword>